<name>A0A0A8L4X2_9SACH</name>
<dbReference type="OrthoDB" id="2125396at2759"/>
<feature type="compositionally biased region" description="Basic residues" evidence="1">
    <location>
        <begin position="1"/>
        <end position="14"/>
    </location>
</feature>
<gene>
    <name evidence="2" type="ORF">KLDO_g1476</name>
</gene>
<reference evidence="2 3" key="1">
    <citation type="submission" date="2014-03" db="EMBL/GenBank/DDBJ databases">
        <title>The genome of Kluyveromyces dobzhanskii.</title>
        <authorList>
            <person name="Nystedt B."/>
            <person name="Astrom S."/>
        </authorList>
    </citation>
    <scope>NUCLEOTIDE SEQUENCE [LARGE SCALE GENOMIC DNA]</scope>
    <source>
        <strain evidence="2 3">CBS 2104</strain>
    </source>
</reference>
<feature type="region of interest" description="Disordered" evidence="1">
    <location>
        <begin position="1"/>
        <end position="35"/>
    </location>
</feature>
<comment type="caution">
    <text evidence="2">The sequence shown here is derived from an EMBL/GenBank/DDBJ whole genome shotgun (WGS) entry which is preliminary data.</text>
</comment>
<organism evidence="2 3">
    <name type="scientific">Kluyveromyces dobzhanskii CBS 2104</name>
    <dbReference type="NCBI Taxonomy" id="1427455"/>
    <lineage>
        <taxon>Eukaryota</taxon>
        <taxon>Fungi</taxon>
        <taxon>Dikarya</taxon>
        <taxon>Ascomycota</taxon>
        <taxon>Saccharomycotina</taxon>
        <taxon>Saccharomycetes</taxon>
        <taxon>Saccharomycetales</taxon>
        <taxon>Saccharomycetaceae</taxon>
        <taxon>Kluyveromyces</taxon>
    </lineage>
</organism>
<dbReference type="SUPFAM" id="SSF52047">
    <property type="entry name" value="RNI-like"/>
    <property type="match status" value="1"/>
</dbReference>
<keyword evidence="3" id="KW-1185">Reference proteome</keyword>
<sequence length="426" mass="48752">MANKRRPKKVKPPYRKYVGGVGFSHTRDGGQPSSENDLSYIEQFDQLEVGTPFQSSHHTESYLQEHSADLSPSGGDKMKLPLELFALIIFMMDTDDIKLNVVLVCRAWYLICIPRLYHTPKLASRNFIKFVETVLADRKRKTCENVVHLDLSPIIQSGKNSYVSKILRRCSKNLISFTAPQTSFGIAPLISLKSCQNLRYLDLGLVSETVNLKELFLAIQNFQALTHLSFPRSSIECKGYRDFQWPPNLQYLKLSGGISNEFVQETVFPNTIKILEFSFCPQINEHSIYTVLAKIGDNLKQLYFHYPMPALKDNSLDHVFRYCSNLKVLQLMIDYCTKWVFCEYFFTSLPYPRPLRTLILECSGHLGQTFKIHPDDITIALCEGRLPCLKTVRISSRLGWDSHSDDVGDLVSSLEEENEGSLYVTY</sequence>
<proteinExistence type="predicted"/>
<dbReference type="Gene3D" id="3.80.10.10">
    <property type="entry name" value="Ribonuclease Inhibitor"/>
    <property type="match status" value="1"/>
</dbReference>
<evidence type="ECO:0000313" key="3">
    <source>
        <dbReference type="Proteomes" id="UP000031516"/>
    </source>
</evidence>
<accession>A0A0A8L4X2</accession>
<evidence type="ECO:0000256" key="1">
    <source>
        <dbReference type="SAM" id="MobiDB-lite"/>
    </source>
</evidence>
<evidence type="ECO:0000313" key="2">
    <source>
        <dbReference type="EMBL" id="CDO93174.1"/>
    </source>
</evidence>
<dbReference type="EMBL" id="CCBQ010000019">
    <property type="protein sequence ID" value="CDO93174.1"/>
    <property type="molecule type" value="Genomic_DNA"/>
</dbReference>
<dbReference type="InterPro" id="IPR032675">
    <property type="entry name" value="LRR_dom_sf"/>
</dbReference>
<protein>
    <submittedName>
        <fullName evidence="2">WGS project CCBQ000000000 data, contig 00099</fullName>
    </submittedName>
</protein>
<dbReference type="Proteomes" id="UP000031516">
    <property type="component" value="Unassembled WGS sequence"/>
</dbReference>
<dbReference type="AlphaFoldDB" id="A0A0A8L4X2"/>